<feature type="transmembrane region" description="Helical" evidence="7">
    <location>
        <begin position="264"/>
        <end position="284"/>
    </location>
</feature>
<feature type="transmembrane region" description="Helical" evidence="7">
    <location>
        <begin position="211"/>
        <end position="233"/>
    </location>
</feature>
<dbReference type="InterPro" id="IPR000515">
    <property type="entry name" value="MetI-like"/>
</dbReference>
<dbReference type="PROSITE" id="PS50928">
    <property type="entry name" value="ABC_TM1"/>
    <property type="match status" value="2"/>
</dbReference>
<feature type="compositionally biased region" description="Basic and acidic residues" evidence="8">
    <location>
        <begin position="21"/>
        <end position="30"/>
    </location>
</feature>
<reference evidence="10 11" key="1">
    <citation type="journal article" date="2013" name="Genome Announc.">
        <title>Complete Genome Sequence of the Sesbania Symbiont and Rice Growth-Promoting Endophyte Rhizobium sp. Strain IRBG74.</title>
        <authorList>
            <person name="Crook M.B."/>
            <person name="Mitra S."/>
            <person name="Ane J.M."/>
            <person name="Sadowsky M.J."/>
            <person name="Gyaneshwar P."/>
        </authorList>
    </citation>
    <scope>NUCLEOTIDE SEQUENCE [LARGE SCALE GENOMIC DNA]</scope>
    <source>
        <strain evidence="10 11">IRBG74</strain>
    </source>
</reference>
<dbReference type="EMBL" id="HG518322">
    <property type="protein sequence ID" value="CDI07503.1"/>
    <property type="molecule type" value="Genomic_DNA"/>
</dbReference>
<feature type="transmembrane region" description="Helical" evidence="7">
    <location>
        <begin position="547"/>
        <end position="565"/>
    </location>
</feature>
<evidence type="ECO:0000259" key="9">
    <source>
        <dbReference type="PROSITE" id="PS50928"/>
    </source>
</evidence>
<sequence length="574" mass="61903">MRKPPAGEPAGQGLCRTAGSHAHDGSPSRDKTRFSIADAAIIVSAIAAMPVLAIFWLALTGSTEGWRHLLVNVLPRAGFRTFMLLGATAATTAFFGIVCAWLVTTFEFPLRRLLSAALVLPLAIPSYLAAYAFGEFLDFTGPVQSLLRAAFGYHSIRDYWFPDIRSLGGAVIVLSSVLYPYVYLSARAAFSMQGRFAAEAARTLGAKPLNVFFSVQLPMARPAIAIGLSLVLMETLNDIGAVEYLGVQTLTFTIYETWLNRGNLANATQIAAVILIIVGALIVIERNAREKQRFGAPKATNMTQRHRLKSLTGWRRGAATVFCFLPVTSGFLIPVIVLGGYAAKRFDALLAPKLLKALGHSLEVSFAAALVTLVAAFVFSYAIRTGRSRTSKFAARFGSMGYGVPGTVLAIGVLIPLAALDNGVDGFFRTHFGFSTGLLLSGTAFAIIYAHTVRFMTMAEGTLDAGFQKLSPHIDMASRTLGRNRAQTLFRVLLPNMRPAALTAFLLVLIESMKELPATILLRPFGFNTLATLVYENASRSKVQDAAVPAIIIIIAGLVPVLLVSRSMDHPENR</sequence>
<dbReference type="InterPro" id="IPR035906">
    <property type="entry name" value="MetI-like_sf"/>
</dbReference>
<dbReference type="Proteomes" id="UP000016944">
    <property type="component" value="Chromosome I"/>
</dbReference>
<evidence type="ECO:0000256" key="8">
    <source>
        <dbReference type="SAM" id="MobiDB-lite"/>
    </source>
</evidence>
<comment type="subcellular location">
    <subcellularLocation>
        <location evidence="1 7">Cell membrane</location>
        <topology evidence="1 7">Multi-pass membrane protein</topology>
    </subcellularLocation>
</comment>
<keyword evidence="2 7" id="KW-0813">Transport</keyword>
<evidence type="ECO:0000313" key="11">
    <source>
        <dbReference type="Proteomes" id="UP000016944"/>
    </source>
</evidence>
<feature type="transmembrane region" description="Helical" evidence="7">
    <location>
        <begin position="432"/>
        <end position="450"/>
    </location>
</feature>
<keyword evidence="4 7" id="KW-0812">Transmembrane</keyword>
<keyword evidence="6 7" id="KW-0472">Membrane</keyword>
<dbReference type="SUPFAM" id="SSF161098">
    <property type="entry name" value="MetI-like"/>
    <property type="match status" value="2"/>
</dbReference>
<dbReference type="PANTHER" id="PTHR30183">
    <property type="entry name" value="MOLYBDENUM TRANSPORT SYSTEM PERMEASE PROTEIN MODB"/>
    <property type="match status" value="1"/>
</dbReference>
<feature type="domain" description="ABC transmembrane type-1" evidence="9">
    <location>
        <begin position="358"/>
        <end position="564"/>
    </location>
</feature>
<evidence type="ECO:0000256" key="3">
    <source>
        <dbReference type="ARBA" id="ARBA00022475"/>
    </source>
</evidence>
<dbReference type="CDD" id="cd06261">
    <property type="entry name" value="TM_PBP2"/>
    <property type="match status" value="2"/>
</dbReference>
<dbReference type="Pfam" id="PF00528">
    <property type="entry name" value="BPD_transp_1"/>
    <property type="match status" value="2"/>
</dbReference>
<dbReference type="FunFam" id="1.10.3720.10:FF:000088">
    <property type="entry name" value="Iron(III) ABC transporter, permease protein"/>
    <property type="match status" value="1"/>
</dbReference>
<evidence type="ECO:0000256" key="4">
    <source>
        <dbReference type="ARBA" id="ARBA00022692"/>
    </source>
</evidence>
<keyword evidence="5 7" id="KW-1133">Transmembrane helix</keyword>
<evidence type="ECO:0000256" key="1">
    <source>
        <dbReference type="ARBA" id="ARBA00004651"/>
    </source>
</evidence>
<feature type="transmembrane region" description="Helical" evidence="7">
    <location>
        <begin position="402"/>
        <end position="420"/>
    </location>
</feature>
<evidence type="ECO:0000256" key="2">
    <source>
        <dbReference type="ARBA" id="ARBA00022448"/>
    </source>
</evidence>
<organism evidence="10 11">
    <name type="scientific">Agrobacterium pusense</name>
    <dbReference type="NCBI Taxonomy" id="648995"/>
    <lineage>
        <taxon>Bacteria</taxon>
        <taxon>Pseudomonadati</taxon>
        <taxon>Pseudomonadota</taxon>
        <taxon>Alphaproteobacteria</taxon>
        <taxon>Hyphomicrobiales</taxon>
        <taxon>Rhizobiaceae</taxon>
        <taxon>Rhizobium/Agrobacterium group</taxon>
        <taxon>Agrobacterium</taxon>
    </lineage>
</organism>
<proteinExistence type="inferred from homology"/>
<dbReference type="GO" id="GO:0055085">
    <property type="term" value="P:transmembrane transport"/>
    <property type="evidence" value="ECO:0007669"/>
    <property type="project" value="InterPro"/>
</dbReference>
<gene>
    <name evidence="10" type="ORF">BN877_I0588</name>
</gene>
<dbReference type="GO" id="GO:0005886">
    <property type="term" value="C:plasma membrane"/>
    <property type="evidence" value="ECO:0007669"/>
    <property type="project" value="UniProtKB-SubCell"/>
</dbReference>
<evidence type="ECO:0000256" key="5">
    <source>
        <dbReference type="ARBA" id="ARBA00022989"/>
    </source>
</evidence>
<evidence type="ECO:0000313" key="10">
    <source>
        <dbReference type="EMBL" id="CDI07503.1"/>
    </source>
</evidence>
<dbReference type="KEGG" id="rir:BN877_I0588"/>
<feature type="transmembrane region" description="Helical" evidence="7">
    <location>
        <begin position="317"/>
        <end position="342"/>
    </location>
</feature>
<feature type="transmembrane region" description="Helical" evidence="7">
    <location>
        <begin position="489"/>
        <end position="510"/>
    </location>
</feature>
<dbReference type="PANTHER" id="PTHR30183:SF2">
    <property type="entry name" value="IRON UTILIZATION PROTEIN"/>
    <property type="match status" value="1"/>
</dbReference>
<feature type="transmembrane region" description="Helical" evidence="7">
    <location>
        <begin position="167"/>
        <end position="190"/>
    </location>
</feature>
<feature type="transmembrane region" description="Helical" evidence="7">
    <location>
        <begin position="79"/>
        <end position="101"/>
    </location>
</feature>
<feature type="transmembrane region" description="Helical" evidence="7">
    <location>
        <begin position="362"/>
        <end position="382"/>
    </location>
</feature>
<evidence type="ECO:0000256" key="6">
    <source>
        <dbReference type="ARBA" id="ARBA00023136"/>
    </source>
</evidence>
<accession>U4PQW0</accession>
<comment type="similarity">
    <text evidence="7">Belongs to the binding-protein-dependent transport system permease family.</text>
</comment>
<dbReference type="PATRIC" id="fig|424182.3.peg.578"/>
<feature type="region of interest" description="Disordered" evidence="8">
    <location>
        <begin position="1"/>
        <end position="30"/>
    </location>
</feature>
<keyword evidence="3" id="KW-1003">Cell membrane</keyword>
<feature type="transmembrane region" description="Helical" evidence="7">
    <location>
        <begin position="39"/>
        <end position="59"/>
    </location>
</feature>
<dbReference type="AlphaFoldDB" id="U4PQW0"/>
<evidence type="ECO:0000256" key="7">
    <source>
        <dbReference type="RuleBase" id="RU363032"/>
    </source>
</evidence>
<protein>
    <submittedName>
        <fullName evidence="10">ABC-type Fe3+ transport system, permease component</fullName>
    </submittedName>
</protein>
<dbReference type="HOGENOM" id="CLU_021838_0_2_5"/>
<dbReference type="Gene3D" id="1.10.3720.10">
    <property type="entry name" value="MetI-like"/>
    <property type="match status" value="2"/>
</dbReference>
<feature type="domain" description="ABC transmembrane type-1" evidence="9">
    <location>
        <begin position="78"/>
        <end position="283"/>
    </location>
</feature>
<feature type="transmembrane region" description="Helical" evidence="7">
    <location>
        <begin position="113"/>
        <end position="133"/>
    </location>
</feature>
<name>U4PQW0_9HYPH</name>